<keyword evidence="5" id="KW-1185">Reference proteome</keyword>
<comment type="caution">
    <text evidence="4">The sequence shown here is derived from an EMBL/GenBank/DDBJ whole genome shotgun (WGS) entry which is preliminary data.</text>
</comment>
<sequence>MTIVSSKAKVLLVDDEERILRTLGMLLRMHYDVIATTDGHEALRILQRERIHLLISDQRMPIMTGTQLLRQAKQVSPNTMRILLTGYADVDAAVDAVNEGEIFRYINKPWGPKELRDTIGEAVGIALKLEQAQVVKAALDAPKVGLTCLVLDEDVEVFEAVKELLGDRHQVVWRTTMASALTLLATHQVAILVSELQLADGDASVMIKTLKQEYPELQTIVHTSFKDTMRVASLINQAQVYRYLPKPLRKGLLGKSLESTIDRYRQLQTMPVLREAVTVAKTENVEEKAASNRIADYLRRLRVKGMGMMAGSPA</sequence>
<dbReference type="PANTHER" id="PTHR44591">
    <property type="entry name" value="STRESS RESPONSE REGULATOR PROTEIN 1"/>
    <property type="match status" value="1"/>
</dbReference>
<organism evidence="4 5">
    <name type="scientific">Fluviicoccus keumensis</name>
    <dbReference type="NCBI Taxonomy" id="1435465"/>
    <lineage>
        <taxon>Bacteria</taxon>
        <taxon>Pseudomonadati</taxon>
        <taxon>Pseudomonadota</taxon>
        <taxon>Gammaproteobacteria</taxon>
        <taxon>Moraxellales</taxon>
        <taxon>Moraxellaceae</taxon>
        <taxon>Fluviicoccus</taxon>
    </lineage>
</organism>
<dbReference type="Pfam" id="PF00072">
    <property type="entry name" value="Response_reg"/>
    <property type="match status" value="2"/>
</dbReference>
<dbReference type="InterPro" id="IPR050595">
    <property type="entry name" value="Bact_response_regulator"/>
</dbReference>
<dbReference type="OrthoDB" id="9802066at2"/>
<keyword evidence="1 2" id="KW-0597">Phosphoprotein</keyword>
<dbReference type="PROSITE" id="PS50110">
    <property type="entry name" value="RESPONSE_REGULATORY"/>
    <property type="match status" value="2"/>
</dbReference>
<comment type="caution">
    <text evidence="2">Lacks conserved residue(s) required for the propagation of feature annotation.</text>
</comment>
<gene>
    <name evidence="4" type="ORF">EV700_3111</name>
</gene>
<dbReference type="InterPro" id="IPR001789">
    <property type="entry name" value="Sig_transdc_resp-reg_receiver"/>
</dbReference>
<feature type="domain" description="Response regulatory" evidence="3">
    <location>
        <begin position="147"/>
        <end position="261"/>
    </location>
</feature>
<name>A0A4Q7YIE6_9GAMM</name>
<dbReference type="GO" id="GO:0000160">
    <property type="term" value="P:phosphorelay signal transduction system"/>
    <property type="evidence" value="ECO:0007669"/>
    <property type="project" value="InterPro"/>
</dbReference>
<dbReference type="Proteomes" id="UP000292423">
    <property type="component" value="Unassembled WGS sequence"/>
</dbReference>
<dbReference type="Gene3D" id="3.40.50.2300">
    <property type="match status" value="2"/>
</dbReference>
<proteinExistence type="predicted"/>
<feature type="modified residue" description="4-aspartylphosphate" evidence="2">
    <location>
        <position position="57"/>
    </location>
</feature>
<evidence type="ECO:0000313" key="5">
    <source>
        <dbReference type="Proteomes" id="UP000292423"/>
    </source>
</evidence>
<dbReference type="AlphaFoldDB" id="A0A4Q7YIE6"/>
<dbReference type="SMART" id="SM00448">
    <property type="entry name" value="REC"/>
    <property type="match status" value="2"/>
</dbReference>
<evidence type="ECO:0000259" key="3">
    <source>
        <dbReference type="PROSITE" id="PS50110"/>
    </source>
</evidence>
<dbReference type="PANTHER" id="PTHR44591:SF19">
    <property type="entry name" value="TWO-COMPONENT RESPONSE REGULATOR-RELATED"/>
    <property type="match status" value="1"/>
</dbReference>
<protein>
    <submittedName>
        <fullName evidence="4">Response regulator receiver domain-containing protein</fullName>
    </submittedName>
</protein>
<dbReference type="EMBL" id="SHKX01000016">
    <property type="protein sequence ID" value="RZU36898.1"/>
    <property type="molecule type" value="Genomic_DNA"/>
</dbReference>
<feature type="domain" description="Response regulatory" evidence="3">
    <location>
        <begin position="9"/>
        <end position="123"/>
    </location>
</feature>
<accession>A0A4Q7YIE6</accession>
<evidence type="ECO:0000256" key="2">
    <source>
        <dbReference type="PROSITE-ProRule" id="PRU00169"/>
    </source>
</evidence>
<reference evidence="4 5" key="1">
    <citation type="submission" date="2019-02" db="EMBL/GenBank/DDBJ databases">
        <title>Genomic Encyclopedia of Type Strains, Phase IV (KMG-IV): sequencing the most valuable type-strain genomes for metagenomic binning, comparative biology and taxonomic classification.</title>
        <authorList>
            <person name="Goeker M."/>
        </authorList>
    </citation>
    <scope>NUCLEOTIDE SEQUENCE [LARGE SCALE GENOMIC DNA]</scope>
    <source>
        <strain evidence="4 5">DSM 105135</strain>
    </source>
</reference>
<dbReference type="SUPFAM" id="SSF52172">
    <property type="entry name" value="CheY-like"/>
    <property type="match status" value="2"/>
</dbReference>
<dbReference type="RefSeq" id="WP_130415481.1">
    <property type="nucleotide sequence ID" value="NZ_SHKX01000016.1"/>
</dbReference>
<dbReference type="InterPro" id="IPR011006">
    <property type="entry name" value="CheY-like_superfamily"/>
</dbReference>
<evidence type="ECO:0000256" key="1">
    <source>
        <dbReference type="ARBA" id="ARBA00022553"/>
    </source>
</evidence>
<dbReference type="CDD" id="cd17569">
    <property type="entry name" value="REC_HupR-like"/>
    <property type="match status" value="1"/>
</dbReference>
<evidence type="ECO:0000313" key="4">
    <source>
        <dbReference type="EMBL" id="RZU36898.1"/>
    </source>
</evidence>